<evidence type="ECO:0000313" key="7">
    <source>
        <dbReference type="EMBL" id="MBO6971556.1"/>
    </source>
</evidence>
<dbReference type="PANTHER" id="PTHR44068">
    <property type="entry name" value="ZGC:194242"/>
    <property type="match status" value="1"/>
</dbReference>
<accession>A0A9D9BWT8</accession>
<comment type="caution">
    <text evidence="7">The sequence shown here is derived from an EMBL/GenBank/DDBJ whole genome shotgun (WGS) entry which is preliminary data.</text>
</comment>
<keyword evidence="1 4" id="KW-0489">Methyltransferase</keyword>
<keyword evidence="5" id="KW-0472">Membrane</keyword>
<keyword evidence="5" id="KW-1133">Transmembrane helix</keyword>
<comment type="similarity">
    <text evidence="4">Belongs to the class I-like SAM-binding methyltransferase superfamily. gTMT family.</text>
</comment>
<dbReference type="EMBL" id="JAEPLN010000001">
    <property type="protein sequence ID" value="MBO6971556.1"/>
    <property type="molecule type" value="Genomic_DNA"/>
</dbReference>
<evidence type="ECO:0000256" key="2">
    <source>
        <dbReference type="ARBA" id="ARBA00022679"/>
    </source>
</evidence>
<dbReference type="Gene3D" id="3.40.50.150">
    <property type="entry name" value="Vaccinia Virus protein VP39"/>
    <property type="match status" value="1"/>
</dbReference>
<proteinExistence type="inferred from homology"/>
<evidence type="ECO:0000259" key="6">
    <source>
        <dbReference type="Pfam" id="PF08241"/>
    </source>
</evidence>
<dbReference type="PROSITE" id="PS51581">
    <property type="entry name" value="SAM_GTMT"/>
    <property type="match status" value="1"/>
</dbReference>
<evidence type="ECO:0000256" key="4">
    <source>
        <dbReference type="PROSITE-ProRule" id="PRU00914"/>
    </source>
</evidence>
<dbReference type="Proteomes" id="UP000668060">
    <property type="component" value="Unassembled WGS sequence"/>
</dbReference>
<dbReference type="SUPFAM" id="SSF53335">
    <property type="entry name" value="S-adenosyl-L-methionine-dependent methyltransferases"/>
    <property type="match status" value="1"/>
</dbReference>
<evidence type="ECO:0000256" key="1">
    <source>
        <dbReference type="ARBA" id="ARBA00022603"/>
    </source>
</evidence>
<dbReference type="AlphaFoldDB" id="A0A9D9BWT8"/>
<organism evidence="7 8">
    <name type="scientific">Prochlorococcus marinus CUG1433</name>
    <dbReference type="NCBI Taxonomy" id="2774506"/>
    <lineage>
        <taxon>Bacteria</taxon>
        <taxon>Bacillati</taxon>
        <taxon>Cyanobacteriota</taxon>
        <taxon>Cyanophyceae</taxon>
        <taxon>Synechococcales</taxon>
        <taxon>Prochlorococcaceae</taxon>
        <taxon>Prochlorococcus</taxon>
    </lineage>
</organism>
<dbReference type="GO" id="GO:0032259">
    <property type="term" value="P:methylation"/>
    <property type="evidence" value="ECO:0007669"/>
    <property type="project" value="UniProtKB-UniRule"/>
</dbReference>
<dbReference type="InterPro" id="IPR025774">
    <property type="entry name" value="PiNMT-like"/>
</dbReference>
<feature type="domain" description="Methyltransferase type 11" evidence="6">
    <location>
        <begin position="97"/>
        <end position="191"/>
    </location>
</feature>
<keyword evidence="2 4" id="KW-0808">Transferase</keyword>
<dbReference type="CDD" id="cd02440">
    <property type="entry name" value="AdoMet_MTases"/>
    <property type="match status" value="1"/>
</dbReference>
<keyword evidence="3 4" id="KW-0949">S-adenosyl-L-methionine</keyword>
<dbReference type="InterPro" id="IPR013216">
    <property type="entry name" value="Methyltransf_11"/>
</dbReference>
<dbReference type="GO" id="GO:0008757">
    <property type="term" value="F:S-adenosylmethionine-dependent methyltransferase activity"/>
    <property type="evidence" value="ECO:0007669"/>
    <property type="project" value="InterPro"/>
</dbReference>
<evidence type="ECO:0000313" key="8">
    <source>
        <dbReference type="Proteomes" id="UP000668060"/>
    </source>
</evidence>
<feature type="region of interest" description="SAM motif III" evidence="4">
    <location>
        <begin position="183"/>
        <end position="192"/>
    </location>
</feature>
<feature type="region of interest" description="SAM motif I" evidence="4">
    <location>
        <begin position="96"/>
        <end position="105"/>
    </location>
</feature>
<reference evidence="7" key="1">
    <citation type="journal article" date="2021" name="Front. Mar. Sci.">
        <title>Genomes of Diverse Isolates of Prochlorococcus High-Light-Adapted Clade II in the Western Pacific Ocean.</title>
        <authorList>
            <person name="Yan W."/>
            <person name="Feng X."/>
            <person name="Zhang W."/>
            <person name="Nawaz M.Z."/>
            <person name="Luo T."/>
            <person name="Zhang R."/>
            <person name="Jiao N."/>
        </authorList>
    </citation>
    <scope>NUCLEOTIDE SEQUENCE</scope>
    <source>
        <strain evidence="7">CUG1433</strain>
    </source>
</reference>
<dbReference type="InterPro" id="IPR050447">
    <property type="entry name" value="Erg6_SMT_methyltransf"/>
</dbReference>
<evidence type="ECO:0000256" key="3">
    <source>
        <dbReference type="ARBA" id="ARBA00022691"/>
    </source>
</evidence>
<keyword evidence="5" id="KW-0812">Transmembrane</keyword>
<dbReference type="InterPro" id="IPR029063">
    <property type="entry name" value="SAM-dependent_MTases_sf"/>
</dbReference>
<evidence type="ECO:0000256" key="5">
    <source>
        <dbReference type="SAM" id="Phobius"/>
    </source>
</evidence>
<gene>
    <name evidence="7" type="ORF">JJ842_06485</name>
</gene>
<name>A0A9D9BWT8_PROMR</name>
<dbReference type="Pfam" id="PF08241">
    <property type="entry name" value="Methyltransf_11"/>
    <property type="match status" value="1"/>
</dbReference>
<feature type="region of interest" description="SAM motif II" evidence="4">
    <location>
        <begin position="156"/>
        <end position="164"/>
    </location>
</feature>
<dbReference type="PANTHER" id="PTHR44068:SF11">
    <property type="entry name" value="GERANYL DIPHOSPHATE 2-C-METHYLTRANSFERASE"/>
    <property type="match status" value="1"/>
</dbReference>
<sequence>MFELLSTPFLLILFVLAISILWIINPRKYISSGTVASAYDAWTQDKLLERLWGEHIHLGFYSPGGRKIDFRDAKVQFVHELVKWSGLDKLPKGSRILDVGCGIGGSSRILAKYYGFNVTGITISPAQVKRARELTSDELNCNFQVMDALDLKFADGSFDAVWSVEAGAHMNDKNKFADEMLRTLRPGGFLALADWNSRDLRESPPSFLEKIVLKQLLEQWVHPNFISIKEFGNILGKNKNSAGRVIFENWNIYTNPSWYDSIIEGIRRPFAILSLGPLAIIKSIREIPTILLMNWAFRKGLMEFGVYKCRG</sequence>
<feature type="transmembrane region" description="Helical" evidence="5">
    <location>
        <begin position="6"/>
        <end position="24"/>
    </location>
</feature>
<protein>
    <submittedName>
        <fullName evidence="7">Methyltransferase domain-containing protein</fullName>
    </submittedName>
</protein>